<evidence type="ECO:0000313" key="1">
    <source>
        <dbReference type="EMBL" id="MBC8574655.1"/>
    </source>
</evidence>
<dbReference type="EMBL" id="JACRSZ010000029">
    <property type="protein sequence ID" value="MBC8574655.1"/>
    <property type="molecule type" value="Genomic_DNA"/>
</dbReference>
<sequence>MKVLYGKNLEKDFVKIQQKSGKRIAEITLGDQILIHKYFFRTSYIAYQDIRRMYMRVAGGEFGEFPIDEYSIMIDDKKGNEHALHVDRPEYIREILKWIETYQKEIQIGKEKDK</sequence>
<dbReference type="RefSeq" id="WP_249310099.1">
    <property type="nucleotide sequence ID" value="NZ_JACRSZ010000029.1"/>
</dbReference>
<proteinExistence type="predicted"/>
<accession>A0ABR7NE19</accession>
<evidence type="ECO:0000313" key="2">
    <source>
        <dbReference type="Proteomes" id="UP000657421"/>
    </source>
</evidence>
<organism evidence="1 2">
    <name type="scientific">Jingyaoa shaoxingensis</name>
    <dbReference type="NCBI Taxonomy" id="2763671"/>
    <lineage>
        <taxon>Bacteria</taxon>
        <taxon>Bacillati</taxon>
        <taxon>Bacillota</taxon>
        <taxon>Clostridia</taxon>
        <taxon>Lachnospirales</taxon>
        <taxon>Lachnospiraceae</taxon>
        <taxon>Jingyaoa</taxon>
    </lineage>
</organism>
<reference evidence="1 2" key="1">
    <citation type="submission" date="2020-08" db="EMBL/GenBank/DDBJ databases">
        <title>Genome public.</title>
        <authorList>
            <person name="Liu C."/>
            <person name="Sun Q."/>
        </authorList>
    </citation>
    <scope>NUCLEOTIDE SEQUENCE [LARGE SCALE GENOMIC DNA]</scope>
    <source>
        <strain evidence="1 2">NSJ-46</strain>
    </source>
</reference>
<comment type="caution">
    <text evidence="1">The sequence shown here is derived from an EMBL/GenBank/DDBJ whole genome shotgun (WGS) entry which is preliminary data.</text>
</comment>
<dbReference type="Proteomes" id="UP000657421">
    <property type="component" value="Unassembled WGS sequence"/>
</dbReference>
<keyword evidence="2" id="KW-1185">Reference proteome</keyword>
<protein>
    <submittedName>
        <fullName evidence="1">Uncharacterized protein</fullName>
    </submittedName>
</protein>
<gene>
    <name evidence="1" type="ORF">H8716_16595</name>
</gene>
<name>A0ABR7NE19_9FIRM</name>